<dbReference type="InterPro" id="IPR036676">
    <property type="entry name" value="PurM-like_C_sf"/>
</dbReference>
<dbReference type="AlphaFoldDB" id="A0A9X2S817"/>
<proteinExistence type="predicted"/>
<organism evidence="1 2">
    <name type="scientific">Anaerosalibacter massiliensis</name>
    <dbReference type="NCBI Taxonomy" id="1347392"/>
    <lineage>
        <taxon>Bacteria</taxon>
        <taxon>Bacillati</taxon>
        <taxon>Bacillota</taxon>
        <taxon>Tissierellia</taxon>
        <taxon>Tissierellales</taxon>
        <taxon>Sporanaerobacteraceae</taxon>
        <taxon>Anaerosalibacter</taxon>
    </lineage>
</organism>
<dbReference type="Gene3D" id="3.90.650.10">
    <property type="entry name" value="PurM-like C-terminal domain"/>
    <property type="match status" value="1"/>
</dbReference>
<dbReference type="Proteomes" id="UP001142078">
    <property type="component" value="Unassembled WGS sequence"/>
</dbReference>
<keyword evidence="2" id="KW-1185">Reference proteome</keyword>
<reference evidence="1" key="1">
    <citation type="submission" date="2022-07" db="EMBL/GenBank/DDBJ databases">
        <title>Enhanced cultured diversity of the mouse gut microbiota enables custom-made synthetic communities.</title>
        <authorList>
            <person name="Afrizal A."/>
        </authorList>
    </citation>
    <scope>NUCLEOTIDE SEQUENCE</scope>
    <source>
        <strain evidence="1">DSM 29482</strain>
    </source>
</reference>
<gene>
    <name evidence="1" type="ORF">NSA23_10935</name>
</gene>
<dbReference type="RefSeq" id="WP_042680836.1">
    <property type="nucleotide sequence ID" value="NZ_CABKTM010000023.1"/>
</dbReference>
<dbReference type="EMBL" id="JANJZL010000007">
    <property type="protein sequence ID" value="MCR2044626.1"/>
    <property type="molecule type" value="Genomic_DNA"/>
</dbReference>
<comment type="caution">
    <text evidence="1">The sequence shown here is derived from an EMBL/GenBank/DDBJ whole genome shotgun (WGS) entry which is preliminary data.</text>
</comment>
<evidence type="ECO:0000313" key="1">
    <source>
        <dbReference type="EMBL" id="MCR2044626.1"/>
    </source>
</evidence>
<protein>
    <submittedName>
        <fullName evidence="1">Uncharacterized protein</fullName>
    </submittedName>
</protein>
<dbReference type="OrthoDB" id="153904at2"/>
<name>A0A9X2S817_9FIRM</name>
<accession>A0A9X2S817</accession>
<evidence type="ECO:0000313" key="2">
    <source>
        <dbReference type="Proteomes" id="UP001142078"/>
    </source>
</evidence>
<sequence>MEVGKVLKKGIKIWKENMPIKESIVAISKILDINPYGLIYSDNMSIVVEDKKISIIKERVENGELLLY</sequence>